<dbReference type="EMBL" id="BMGC01000003">
    <property type="protein sequence ID" value="GGB21221.1"/>
    <property type="molecule type" value="Genomic_DNA"/>
</dbReference>
<proteinExistence type="predicted"/>
<reference evidence="1" key="2">
    <citation type="submission" date="2020-09" db="EMBL/GenBank/DDBJ databases">
        <authorList>
            <person name="Sun Q."/>
            <person name="Zhou Y."/>
        </authorList>
    </citation>
    <scope>NUCLEOTIDE SEQUENCE</scope>
    <source>
        <strain evidence="1">CGMCC 1.12827</strain>
    </source>
</reference>
<gene>
    <name evidence="1" type="ORF">GCM10011489_06730</name>
</gene>
<reference evidence="1" key="1">
    <citation type="journal article" date="2014" name="Int. J. Syst. Evol. Microbiol.">
        <title>Complete genome sequence of Corynebacterium casei LMG S-19264T (=DSM 44701T), isolated from a smear-ripened cheese.</title>
        <authorList>
            <consortium name="US DOE Joint Genome Institute (JGI-PGF)"/>
            <person name="Walter F."/>
            <person name="Albersmeier A."/>
            <person name="Kalinowski J."/>
            <person name="Ruckert C."/>
        </authorList>
    </citation>
    <scope>NUCLEOTIDE SEQUENCE</scope>
    <source>
        <strain evidence="1">CGMCC 1.12827</strain>
    </source>
</reference>
<evidence type="ECO:0000313" key="1">
    <source>
        <dbReference type="EMBL" id="GGB21221.1"/>
    </source>
</evidence>
<organism evidence="1 2">
    <name type="scientific">Gordonia jinhuaensis</name>
    <dbReference type="NCBI Taxonomy" id="1517702"/>
    <lineage>
        <taxon>Bacteria</taxon>
        <taxon>Bacillati</taxon>
        <taxon>Actinomycetota</taxon>
        <taxon>Actinomycetes</taxon>
        <taxon>Mycobacteriales</taxon>
        <taxon>Gordoniaceae</taxon>
        <taxon>Gordonia</taxon>
    </lineage>
</organism>
<evidence type="ECO:0000313" key="2">
    <source>
        <dbReference type="Proteomes" id="UP000621454"/>
    </source>
</evidence>
<keyword evidence="2" id="KW-1185">Reference proteome</keyword>
<comment type="caution">
    <text evidence="1">The sequence shown here is derived from an EMBL/GenBank/DDBJ whole genome shotgun (WGS) entry which is preliminary data.</text>
</comment>
<dbReference type="Proteomes" id="UP000621454">
    <property type="component" value="Unassembled WGS sequence"/>
</dbReference>
<dbReference type="AlphaFoldDB" id="A0A916SZ95"/>
<dbReference type="InterPro" id="IPR054211">
    <property type="entry name" value="DUF6918"/>
</dbReference>
<protein>
    <submittedName>
        <fullName evidence="1">Uncharacterized protein</fullName>
    </submittedName>
</protein>
<accession>A0A916SZ95</accession>
<dbReference type="Pfam" id="PF21893">
    <property type="entry name" value="DUF6918"/>
    <property type="match status" value="1"/>
</dbReference>
<sequence length="145" mass="15026">MTTSLKEAVADPATADAIAKDLAGVVDAEVSDKKGLSGTALRTAFGAAKKVKPQLVERATATLLPEFASALDPLWSSKPEGTSFGAHLSANSDVASDALLSITDAQSQSAPQALQKVYGTLRGKAKDNVIEALPRVGDVFDKHVH</sequence>
<dbReference type="RefSeq" id="WP_188585166.1">
    <property type="nucleotide sequence ID" value="NZ_BMGC01000003.1"/>
</dbReference>
<name>A0A916SZ95_9ACTN</name>